<keyword evidence="3" id="KW-1185">Reference proteome</keyword>
<organism evidence="2 3">
    <name type="scientific">Mycena belliarum</name>
    <dbReference type="NCBI Taxonomy" id="1033014"/>
    <lineage>
        <taxon>Eukaryota</taxon>
        <taxon>Fungi</taxon>
        <taxon>Dikarya</taxon>
        <taxon>Basidiomycota</taxon>
        <taxon>Agaricomycotina</taxon>
        <taxon>Agaricomycetes</taxon>
        <taxon>Agaricomycetidae</taxon>
        <taxon>Agaricales</taxon>
        <taxon>Marasmiineae</taxon>
        <taxon>Mycenaceae</taxon>
        <taxon>Mycena</taxon>
    </lineage>
</organism>
<evidence type="ECO:0000313" key="2">
    <source>
        <dbReference type="EMBL" id="KAJ7071904.1"/>
    </source>
</evidence>
<reference evidence="2" key="1">
    <citation type="submission" date="2023-03" db="EMBL/GenBank/DDBJ databases">
        <title>Massive genome expansion in bonnet fungi (Mycena s.s.) driven by repeated elements and novel gene families across ecological guilds.</title>
        <authorList>
            <consortium name="Lawrence Berkeley National Laboratory"/>
            <person name="Harder C.B."/>
            <person name="Miyauchi S."/>
            <person name="Viragh M."/>
            <person name="Kuo A."/>
            <person name="Thoen E."/>
            <person name="Andreopoulos B."/>
            <person name="Lu D."/>
            <person name="Skrede I."/>
            <person name="Drula E."/>
            <person name="Henrissat B."/>
            <person name="Morin E."/>
            <person name="Kohler A."/>
            <person name="Barry K."/>
            <person name="LaButti K."/>
            <person name="Morin E."/>
            <person name="Salamov A."/>
            <person name="Lipzen A."/>
            <person name="Mereny Z."/>
            <person name="Hegedus B."/>
            <person name="Baldrian P."/>
            <person name="Stursova M."/>
            <person name="Weitz H."/>
            <person name="Taylor A."/>
            <person name="Grigoriev I.V."/>
            <person name="Nagy L.G."/>
            <person name="Martin F."/>
            <person name="Kauserud H."/>
        </authorList>
    </citation>
    <scope>NUCLEOTIDE SEQUENCE</scope>
    <source>
        <strain evidence="2">CBHHK173m</strain>
    </source>
</reference>
<evidence type="ECO:0000256" key="1">
    <source>
        <dbReference type="SAM" id="MobiDB-lite"/>
    </source>
</evidence>
<dbReference type="Proteomes" id="UP001222325">
    <property type="component" value="Unassembled WGS sequence"/>
</dbReference>
<feature type="compositionally biased region" description="Polar residues" evidence="1">
    <location>
        <begin position="239"/>
        <end position="257"/>
    </location>
</feature>
<gene>
    <name evidence="2" type="ORF">B0H15DRAFT_1027588</name>
</gene>
<accession>A0AAD6XLK1</accession>
<sequence length="528" mass="56108">MLCMSAGANINEIHSQTICAAKTHTAMSREENIVLRTENAMLKATNQSLMSALSNGPLKSASIQDSTPIPASVPLPLSQADYPDVKLWQRSKWTKLIDHQRGRSGGKKSSRNSLFFIEDSDGDAPTEDEKKEIRRFCYTFFFDLRDHNLAPPVWGQASLSTVNDFRAAAEHAYPILRLCHAHWKADQLATIVYFSWYGSHGNASKNKKIKDEPISAGDNDDGLDDEADNSDNDLEILPTSKSSISAKRLGTSFSTQRPTKRAKTEKPGPVSVAKVDNALKTNKKKKKNPLFGMTPATDLGAIPTVPTNSSQPTPLVDPLPPRTMATSLIPAVPTPPPAPALVPASTAPSPAPAVPTPPPALILTPTAPPPVSSIPVAAPAPTPALILGPTVSAPAPVVPTVLVPLVLTASAPSVLTPGAVDGTMLAHPINIPMVLPPAISTPHDSMLVPPAVASNSTLSKPARKAVWNPAHDSTTPRGLCALSYKRANPRDATAGSFRQYWDGLSKFDKTKWATQSQNASAASAEALQ</sequence>
<feature type="region of interest" description="Disordered" evidence="1">
    <location>
        <begin position="202"/>
        <end position="315"/>
    </location>
</feature>
<evidence type="ECO:0000313" key="3">
    <source>
        <dbReference type="Proteomes" id="UP001222325"/>
    </source>
</evidence>
<feature type="compositionally biased region" description="Acidic residues" evidence="1">
    <location>
        <begin position="218"/>
        <end position="234"/>
    </location>
</feature>
<name>A0AAD6XLK1_9AGAR</name>
<dbReference type="AlphaFoldDB" id="A0AAD6XLK1"/>
<comment type="caution">
    <text evidence="2">The sequence shown here is derived from an EMBL/GenBank/DDBJ whole genome shotgun (WGS) entry which is preliminary data.</text>
</comment>
<proteinExistence type="predicted"/>
<protein>
    <submittedName>
        <fullName evidence="2">Uncharacterized protein</fullName>
    </submittedName>
</protein>
<dbReference type="EMBL" id="JARJCN010000120">
    <property type="protein sequence ID" value="KAJ7071904.1"/>
    <property type="molecule type" value="Genomic_DNA"/>
</dbReference>